<feature type="non-terminal residue" evidence="1">
    <location>
        <position position="132"/>
    </location>
</feature>
<comment type="caution">
    <text evidence="1">The sequence shown here is derived from an EMBL/GenBank/DDBJ whole genome shotgun (WGS) entry which is preliminary data.</text>
</comment>
<reference evidence="1" key="1">
    <citation type="submission" date="2023-10" db="EMBL/GenBank/DDBJ databases">
        <title>Genome assembly of Pristionchus species.</title>
        <authorList>
            <person name="Yoshida K."/>
            <person name="Sommer R.J."/>
        </authorList>
    </citation>
    <scope>NUCLEOTIDE SEQUENCE</scope>
    <source>
        <strain evidence="1">RS0144</strain>
    </source>
</reference>
<sequence length="132" mass="15035">SHLLLHYSSNERQDYPLRRSRRALHPAAVGGAGRASRLLRARRLTLLRCLLRWLAASRILRLGLPGVCRLVGRQQEQGSRSCSCNTGRRRRTLRAHQRQSVDQHWATVSLALFLFCTLSPISTASERVQIKQ</sequence>
<accession>A0AAV5TAJ2</accession>
<dbReference type="AlphaFoldDB" id="A0AAV5TAJ2"/>
<name>A0AAV5TAJ2_9BILA</name>
<protein>
    <submittedName>
        <fullName evidence="1">Uncharacterized protein</fullName>
    </submittedName>
</protein>
<dbReference type="EMBL" id="BTSX01000004">
    <property type="protein sequence ID" value="GMS92577.1"/>
    <property type="molecule type" value="Genomic_DNA"/>
</dbReference>
<evidence type="ECO:0000313" key="1">
    <source>
        <dbReference type="EMBL" id="GMS92577.1"/>
    </source>
</evidence>
<dbReference type="Proteomes" id="UP001432027">
    <property type="component" value="Unassembled WGS sequence"/>
</dbReference>
<proteinExistence type="predicted"/>
<gene>
    <name evidence="1" type="ORF">PENTCL1PPCAC_14752</name>
</gene>
<evidence type="ECO:0000313" key="2">
    <source>
        <dbReference type="Proteomes" id="UP001432027"/>
    </source>
</evidence>
<organism evidence="1 2">
    <name type="scientific">Pristionchus entomophagus</name>
    <dbReference type="NCBI Taxonomy" id="358040"/>
    <lineage>
        <taxon>Eukaryota</taxon>
        <taxon>Metazoa</taxon>
        <taxon>Ecdysozoa</taxon>
        <taxon>Nematoda</taxon>
        <taxon>Chromadorea</taxon>
        <taxon>Rhabditida</taxon>
        <taxon>Rhabditina</taxon>
        <taxon>Diplogasteromorpha</taxon>
        <taxon>Diplogasteroidea</taxon>
        <taxon>Neodiplogasteridae</taxon>
        <taxon>Pristionchus</taxon>
    </lineage>
</organism>
<feature type="non-terminal residue" evidence="1">
    <location>
        <position position="1"/>
    </location>
</feature>
<keyword evidence="2" id="KW-1185">Reference proteome</keyword>